<keyword evidence="3" id="KW-1185">Reference proteome</keyword>
<name>A0A4R4WLM1_9ACTN</name>
<evidence type="ECO:0000256" key="1">
    <source>
        <dbReference type="SAM" id="MobiDB-lite"/>
    </source>
</evidence>
<protein>
    <recommendedName>
        <fullName evidence="4">Tyr recombinase domain-containing protein</fullName>
    </recommendedName>
</protein>
<organism evidence="2 3">
    <name type="scientific">Nonomuraea diastatica</name>
    <dbReference type="NCBI Taxonomy" id="1848329"/>
    <lineage>
        <taxon>Bacteria</taxon>
        <taxon>Bacillati</taxon>
        <taxon>Actinomycetota</taxon>
        <taxon>Actinomycetes</taxon>
        <taxon>Streptosporangiales</taxon>
        <taxon>Streptosporangiaceae</taxon>
        <taxon>Nonomuraea</taxon>
    </lineage>
</organism>
<sequence length="472" mass="51931">MVNTLKSLSAVGEHLSADRLSLVPWPYRSTQQIAGLTPRRENGTPRIPEEIMGPFLAGAVSYLEKAGPDILAAAREIKRLEAQIAAGPKEGRGGSESKIQEFIARRRAEGRGIPALPIQQNKGRPGAPVVDGIVQWPNMQLIGLLAGVRSTNRYTEMVVKVGRSIGFEVGGVPTTRALWPASGRPWRPEMSRHTLGLEMGFLRTACWIIIAYLSGMRDIEVRELSRDCAVVETAAEGRLRYKIHGRVYKDRRLSGDEEEWVVLEIVHRAVDMLLEINDDSTHLFGFTARDGDLGLMRAIPQRLNSFRDHLNELFSTDQGPYIPLPAADAVPGTEDLDEDTDQASEARDAADATPMAWAFDTRQFRRTRAWHIAFQPFGMVAGTRQYKHASFAVFEGYAGTSASGFADEVAANKAVAMLDYVEDLYHDWNDGGGPAEGLPTASRRNSTASEPSWATCRGRWPVPSGSGRCFGI</sequence>
<dbReference type="EMBL" id="SMKP01000071">
    <property type="protein sequence ID" value="TDD18437.1"/>
    <property type="molecule type" value="Genomic_DNA"/>
</dbReference>
<dbReference type="OrthoDB" id="3440549at2"/>
<accession>A0A4R4WLM1</accession>
<feature type="compositionally biased region" description="Polar residues" evidence="1">
    <location>
        <begin position="442"/>
        <end position="452"/>
    </location>
</feature>
<gene>
    <name evidence="2" type="ORF">E1294_24485</name>
</gene>
<proteinExistence type="predicted"/>
<feature type="region of interest" description="Disordered" evidence="1">
    <location>
        <begin position="435"/>
        <end position="456"/>
    </location>
</feature>
<evidence type="ECO:0000313" key="2">
    <source>
        <dbReference type="EMBL" id="TDD18437.1"/>
    </source>
</evidence>
<evidence type="ECO:0008006" key="4">
    <source>
        <dbReference type="Google" id="ProtNLM"/>
    </source>
</evidence>
<comment type="caution">
    <text evidence="2">The sequence shown here is derived from an EMBL/GenBank/DDBJ whole genome shotgun (WGS) entry which is preliminary data.</text>
</comment>
<dbReference type="Proteomes" id="UP000294543">
    <property type="component" value="Unassembled WGS sequence"/>
</dbReference>
<evidence type="ECO:0000313" key="3">
    <source>
        <dbReference type="Proteomes" id="UP000294543"/>
    </source>
</evidence>
<reference evidence="2 3" key="1">
    <citation type="submission" date="2019-03" db="EMBL/GenBank/DDBJ databases">
        <title>Draft genome sequences of novel Actinobacteria.</title>
        <authorList>
            <person name="Sahin N."/>
            <person name="Ay H."/>
            <person name="Saygin H."/>
        </authorList>
    </citation>
    <scope>NUCLEOTIDE SEQUENCE [LARGE SCALE GENOMIC DNA]</scope>
    <source>
        <strain evidence="2 3">KC712</strain>
    </source>
</reference>
<dbReference type="AlphaFoldDB" id="A0A4R4WLM1"/>
<feature type="region of interest" description="Disordered" evidence="1">
    <location>
        <begin position="331"/>
        <end position="350"/>
    </location>
</feature>
<dbReference type="RefSeq" id="WP_132511885.1">
    <property type="nucleotide sequence ID" value="NZ_SMKP01000071.1"/>
</dbReference>